<dbReference type="AlphaFoldDB" id="N8UXF2"/>
<evidence type="ECO:0000256" key="8">
    <source>
        <dbReference type="ARBA" id="ARBA00022989"/>
    </source>
</evidence>
<evidence type="ECO:0000256" key="12">
    <source>
        <dbReference type="SAM" id="Phobius"/>
    </source>
</evidence>
<keyword evidence="8 12" id="KW-1133">Transmembrane helix</keyword>
<dbReference type="EMBL" id="APPC01000017">
    <property type="protein sequence ID" value="ENU92296.1"/>
    <property type="molecule type" value="Genomic_DNA"/>
</dbReference>
<dbReference type="Gene3D" id="1.20.1530.20">
    <property type="match status" value="1"/>
</dbReference>
<organism evidence="14 15">
    <name type="scientific">Acinetobacter vivianii</name>
    <dbReference type="NCBI Taxonomy" id="1776742"/>
    <lineage>
        <taxon>Bacteria</taxon>
        <taxon>Pseudomonadati</taxon>
        <taxon>Pseudomonadota</taxon>
        <taxon>Gammaproteobacteria</taxon>
        <taxon>Moraxellales</taxon>
        <taxon>Moraxellaceae</taxon>
        <taxon>Acinetobacter</taxon>
    </lineage>
</organism>
<feature type="region of interest" description="Disordered" evidence="11">
    <location>
        <begin position="580"/>
        <end position="610"/>
    </location>
</feature>
<evidence type="ECO:0000313" key="15">
    <source>
        <dbReference type="Proteomes" id="UP000013049"/>
    </source>
</evidence>
<keyword evidence="7" id="KW-0630">Potassium</keyword>
<dbReference type="GO" id="GO:0015297">
    <property type="term" value="F:antiporter activity"/>
    <property type="evidence" value="ECO:0007669"/>
    <property type="project" value="UniProtKB-KW"/>
</dbReference>
<keyword evidence="3" id="KW-0813">Transport</keyword>
<evidence type="ECO:0000313" key="14">
    <source>
        <dbReference type="EMBL" id="ENU92296.1"/>
    </source>
</evidence>
<feature type="domain" description="RCK N-terminal" evidence="13">
    <location>
        <begin position="404"/>
        <end position="520"/>
    </location>
</feature>
<comment type="caution">
    <text evidence="14">The sequence shown here is derived from an EMBL/GenBank/DDBJ whole genome shotgun (WGS) entry which is preliminary data.</text>
</comment>
<feature type="transmembrane region" description="Helical" evidence="12">
    <location>
        <begin position="362"/>
        <end position="382"/>
    </location>
</feature>
<feature type="transmembrane region" description="Helical" evidence="12">
    <location>
        <begin position="151"/>
        <end position="174"/>
    </location>
</feature>
<dbReference type="eggNOG" id="COG1226">
    <property type="taxonomic scope" value="Bacteria"/>
</dbReference>
<dbReference type="PATRIC" id="fig|1217712.3.peg.2095"/>
<dbReference type="InterPro" id="IPR004771">
    <property type="entry name" value="K/H_exchanger"/>
</dbReference>
<comment type="subcellular location">
    <subcellularLocation>
        <location evidence="1">Endomembrane system</location>
        <topology evidence="1">Multi-pass membrane protein</topology>
    </subcellularLocation>
</comment>
<feature type="transmembrane region" description="Helical" evidence="12">
    <location>
        <begin position="6"/>
        <end position="27"/>
    </location>
</feature>
<gene>
    <name evidence="14" type="ORF">F971_02185</name>
</gene>
<feature type="transmembrane region" description="Helical" evidence="12">
    <location>
        <begin position="34"/>
        <end position="53"/>
    </location>
</feature>
<dbReference type="NCBIfam" id="TIGR00932">
    <property type="entry name" value="2a37"/>
    <property type="match status" value="1"/>
</dbReference>
<dbReference type="PANTHER" id="PTHR46157">
    <property type="entry name" value="K(+) EFFLUX ANTIPORTER 3, CHLOROPLASTIC"/>
    <property type="match status" value="1"/>
</dbReference>
<dbReference type="HOGENOM" id="CLU_005126_9_3_6"/>
<feature type="compositionally biased region" description="Basic and acidic residues" evidence="11">
    <location>
        <begin position="598"/>
        <end position="610"/>
    </location>
</feature>
<evidence type="ECO:0000256" key="5">
    <source>
        <dbReference type="ARBA" id="ARBA00022538"/>
    </source>
</evidence>
<name>N8UXF2_9GAMM</name>
<reference evidence="14 15" key="1">
    <citation type="submission" date="2013-02" db="EMBL/GenBank/DDBJ databases">
        <title>The Genome Sequence of Acinetobacter sp. NIPH 758.</title>
        <authorList>
            <consortium name="The Broad Institute Genome Sequencing Platform"/>
            <consortium name="The Broad Institute Genome Sequencing Center for Infectious Disease"/>
            <person name="Cerqueira G."/>
            <person name="Feldgarden M."/>
            <person name="Courvalin P."/>
            <person name="Perichon B."/>
            <person name="Grillot-Courvalin C."/>
            <person name="Clermont D."/>
            <person name="Rocha E."/>
            <person name="Yoon E.-J."/>
            <person name="Nemec A."/>
            <person name="Walker B."/>
            <person name="Young S.K."/>
            <person name="Zeng Q."/>
            <person name="Gargeya S."/>
            <person name="Fitzgerald M."/>
            <person name="Haas B."/>
            <person name="Abouelleil A."/>
            <person name="Alvarado L."/>
            <person name="Arachchi H.M."/>
            <person name="Berlin A.M."/>
            <person name="Chapman S.B."/>
            <person name="Dewar J."/>
            <person name="Goldberg J."/>
            <person name="Griggs A."/>
            <person name="Gujja S."/>
            <person name="Hansen M."/>
            <person name="Howarth C."/>
            <person name="Imamovic A."/>
            <person name="Larimer J."/>
            <person name="McCowan C."/>
            <person name="Murphy C."/>
            <person name="Neiman D."/>
            <person name="Pearson M."/>
            <person name="Priest M."/>
            <person name="Roberts A."/>
            <person name="Saif S."/>
            <person name="Shea T."/>
            <person name="Sisk P."/>
            <person name="Sykes S."/>
            <person name="Wortman J."/>
            <person name="Nusbaum C."/>
            <person name="Birren B."/>
        </authorList>
    </citation>
    <scope>NUCLEOTIDE SEQUENCE [LARGE SCALE GENOMIC DNA]</scope>
    <source>
        <strain evidence="14 15">NIPH 758</strain>
    </source>
</reference>
<dbReference type="GO" id="GO:0008324">
    <property type="term" value="F:monoatomic cation transmembrane transporter activity"/>
    <property type="evidence" value="ECO:0007669"/>
    <property type="project" value="InterPro"/>
</dbReference>
<dbReference type="InterPro" id="IPR003148">
    <property type="entry name" value="RCK_N"/>
</dbReference>
<evidence type="ECO:0000256" key="4">
    <source>
        <dbReference type="ARBA" id="ARBA00022449"/>
    </source>
</evidence>
<evidence type="ECO:0000256" key="1">
    <source>
        <dbReference type="ARBA" id="ARBA00004127"/>
    </source>
</evidence>
<comment type="similarity">
    <text evidence="2">Belongs to the monovalent cation:proton antiporter 2 (CPA2) transporter (TC 2.A.37) family.</text>
</comment>
<dbReference type="PANTHER" id="PTHR46157:SF8">
    <property type="entry name" value="GLUTATHIONE-REGULATED POTASSIUM-EFFLUX SYSTEM PROTEIN"/>
    <property type="match status" value="1"/>
</dbReference>
<dbReference type="Proteomes" id="UP000013049">
    <property type="component" value="Unassembled WGS sequence"/>
</dbReference>
<dbReference type="FunFam" id="3.40.50.720:FF:000036">
    <property type="entry name" value="Glutathione-regulated potassium-efflux system protein KefB"/>
    <property type="match status" value="1"/>
</dbReference>
<evidence type="ECO:0000256" key="11">
    <source>
        <dbReference type="SAM" id="MobiDB-lite"/>
    </source>
</evidence>
<dbReference type="RefSeq" id="WP_004771652.1">
    <property type="nucleotide sequence ID" value="NZ_KB849357.1"/>
</dbReference>
<dbReference type="SUPFAM" id="SSF51735">
    <property type="entry name" value="NAD(P)-binding Rossmann-fold domains"/>
    <property type="match status" value="1"/>
</dbReference>
<dbReference type="Pfam" id="PF02254">
    <property type="entry name" value="TrkA_N"/>
    <property type="match status" value="1"/>
</dbReference>
<dbReference type="Gene3D" id="3.40.50.720">
    <property type="entry name" value="NAD(P)-binding Rossmann-like Domain"/>
    <property type="match status" value="1"/>
</dbReference>
<feature type="transmembrane region" description="Helical" evidence="12">
    <location>
        <begin position="90"/>
        <end position="112"/>
    </location>
</feature>
<keyword evidence="4" id="KW-0050">Antiport</keyword>
<dbReference type="InterPro" id="IPR038770">
    <property type="entry name" value="Na+/solute_symporter_sf"/>
</dbReference>
<evidence type="ECO:0000256" key="2">
    <source>
        <dbReference type="ARBA" id="ARBA00005551"/>
    </source>
</evidence>
<keyword evidence="5" id="KW-0633">Potassium transport</keyword>
<evidence type="ECO:0000259" key="13">
    <source>
        <dbReference type="PROSITE" id="PS51201"/>
    </source>
</evidence>
<keyword evidence="10 12" id="KW-0472">Membrane</keyword>
<evidence type="ECO:0000256" key="7">
    <source>
        <dbReference type="ARBA" id="ARBA00022958"/>
    </source>
</evidence>
<evidence type="ECO:0000256" key="6">
    <source>
        <dbReference type="ARBA" id="ARBA00022692"/>
    </source>
</evidence>
<evidence type="ECO:0000256" key="10">
    <source>
        <dbReference type="ARBA" id="ARBA00023136"/>
    </source>
</evidence>
<accession>N8UXF2</accession>
<dbReference type="InterPro" id="IPR036291">
    <property type="entry name" value="NAD(P)-bd_dom_sf"/>
</dbReference>
<evidence type="ECO:0000256" key="9">
    <source>
        <dbReference type="ARBA" id="ARBA00023065"/>
    </source>
</evidence>
<dbReference type="GO" id="GO:0005886">
    <property type="term" value="C:plasma membrane"/>
    <property type="evidence" value="ECO:0007669"/>
    <property type="project" value="TreeGrafter"/>
</dbReference>
<keyword evidence="9" id="KW-0406">Ion transport</keyword>
<dbReference type="GO" id="GO:1902600">
    <property type="term" value="P:proton transmembrane transport"/>
    <property type="evidence" value="ECO:0007669"/>
    <property type="project" value="InterPro"/>
</dbReference>
<feature type="transmembrane region" description="Helical" evidence="12">
    <location>
        <begin position="186"/>
        <end position="207"/>
    </location>
</feature>
<feature type="transmembrane region" description="Helical" evidence="12">
    <location>
        <begin position="333"/>
        <end position="356"/>
    </location>
</feature>
<keyword evidence="6 12" id="KW-0812">Transmembrane</keyword>
<dbReference type="GO" id="GO:0006813">
    <property type="term" value="P:potassium ion transport"/>
    <property type="evidence" value="ECO:0007669"/>
    <property type="project" value="UniProtKB-KW"/>
</dbReference>
<feature type="transmembrane region" description="Helical" evidence="12">
    <location>
        <begin position="273"/>
        <end position="293"/>
    </location>
</feature>
<feature type="transmembrane region" description="Helical" evidence="12">
    <location>
        <begin position="118"/>
        <end position="139"/>
    </location>
</feature>
<dbReference type="InterPro" id="IPR006153">
    <property type="entry name" value="Cation/H_exchanger_TM"/>
</dbReference>
<feature type="transmembrane region" description="Helical" evidence="12">
    <location>
        <begin position="59"/>
        <end position="78"/>
    </location>
</feature>
<dbReference type="GO" id="GO:0012505">
    <property type="term" value="C:endomembrane system"/>
    <property type="evidence" value="ECO:0007669"/>
    <property type="project" value="UniProtKB-SubCell"/>
</dbReference>
<proteinExistence type="inferred from homology"/>
<dbReference type="eggNOG" id="COG0475">
    <property type="taxonomic scope" value="Bacteria"/>
</dbReference>
<dbReference type="Pfam" id="PF00999">
    <property type="entry name" value="Na_H_Exchanger"/>
    <property type="match status" value="1"/>
</dbReference>
<sequence>MSSEAHSISLIAPVVLLAAAVVSVPIFKRIGLGSVLGYLIAGLIIGPFGFAFFHDSASILHIAELGIVMYLFVIGLEMQPSHLWSLRREIFGLGTLQIVACGLALTGVGLLFGFSWQVAFIGAAGFVLTSTAIVMQLLGDRGDITQPHGQKIVAILLFEDLLIVPLLAIVAFMAPNHVVESTSTRLESIGIGLIAIAGLIAAGYWLLNPLFRLLAAAKAREVMTAAALLVVLGAALLMQVSGLSMAMGAFLAGVLLSESTFRHQIEADIEPFRGLLLGLFFLGVGMSLDLSVVAKNWQLIISGVLAMMFAKALMIYIVARVTKSSHTEALDRALLMAQGGEFAFVLFAAAVSAQVIDNTVKSNLTAIVVLSMVLTPIVGILFKRFTETKDQINLDNVTVAEGLSGSILMIGFGRFGQVTSQLLLARGVDVTIIDNDIDMIQNAEKFGFKIYYGDGCRLDILHASGAATAQAIVVCVDSKETTNRIVELVTHEFPLAKLLVRSYDREHSLYLVKQKVDYMIRETFESAIKFGGVILQELGVEQDEVQRITDEIRDRDEERFETEIAADDVYAGVGLQYTHTHPRPTAPLIRPKQTGRILNEEETQKDLEEK</sequence>
<dbReference type="PROSITE" id="PS51201">
    <property type="entry name" value="RCK_N"/>
    <property type="match status" value="1"/>
</dbReference>
<protein>
    <recommendedName>
        <fullName evidence="13">RCK N-terminal domain-containing protein</fullName>
    </recommendedName>
</protein>
<feature type="transmembrane region" description="Helical" evidence="12">
    <location>
        <begin position="299"/>
        <end position="321"/>
    </location>
</feature>
<evidence type="ECO:0000256" key="3">
    <source>
        <dbReference type="ARBA" id="ARBA00022448"/>
    </source>
</evidence>